<organism evidence="4 5">
    <name type="scientific">Wandonia haliotis</name>
    <dbReference type="NCBI Taxonomy" id="574963"/>
    <lineage>
        <taxon>Bacteria</taxon>
        <taxon>Pseudomonadati</taxon>
        <taxon>Bacteroidota</taxon>
        <taxon>Flavobacteriia</taxon>
        <taxon>Flavobacteriales</taxon>
        <taxon>Crocinitomicaceae</taxon>
        <taxon>Wandonia</taxon>
    </lineage>
</organism>
<evidence type="ECO:0000313" key="5">
    <source>
        <dbReference type="Proteomes" id="UP001501126"/>
    </source>
</evidence>
<dbReference type="Proteomes" id="UP001501126">
    <property type="component" value="Unassembled WGS sequence"/>
</dbReference>
<evidence type="ECO:0000256" key="2">
    <source>
        <dbReference type="SAM" id="SignalP"/>
    </source>
</evidence>
<dbReference type="Pfam" id="PF18962">
    <property type="entry name" value="Por_Secre_tail"/>
    <property type="match status" value="1"/>
</dbReference>
<dbReference type="NCBIfam" id="TIGR04183">
    <property type="entry name" value="Por_Secre_tail"/>
    <property type="match status" value="1"/>
</dbReference>
<reference evidence="5" key="1">
    <citation type="journal article" date="2019" name="Int. J. Syst. Evol. Microbiol.">
        <title>The Global Catalogue of Microorganisms (GCM) 10K type strain sequencing project: providing services to taxonomists for standard genome sequencing and annotation.</title>
        <authorList>
            <consortium name="The Broad Institute Genomics Platform"/>
            <consortium name="The Broad Institute Genome Sequencing Center for Infectious Disease"/>
            <person name="Wu L."/>
            <person name="Ma J."/>
        </authorList>
    </citation>
    <scope>NUCLEOTIDE SEQUENCE [LARGE SCALE GENOMIC DNA]</scope>
    <source>
        <strain evidence="5">JCM 16083</strain>
    </source>
</reference>
<evidence type="ECO:0000313" key="4">
    <source>
        <dbReference type="EMBL" id="GAA0873736.1"/>
    </source>
</evidence>
<keyword evidence="1 2" id="KW-0732">Signal</keyword>
<dbReference type="EMBL" id="BAAAFH010000003">
    <property type="protein sequence ID" value="GAA0873736.1"/>
    <property type="molecule type" value="Genomic_DNA"/>
</dbReference>
<comment type="caution">
    <text evidence="4">The sequence shown here is derived from an EMBL/GenBank/DDBJ whole genome shotgun (WGS) entry which is preliminary data.</text>
</comment>
<feature type="signal peptide" evidence="2">
    <location>
        <begin position="1"/>
        <end position="17"/>
    </location>
</feature>
<protein>
    <recommendedName>
        <fullName evidence="3">Secretion system C-terminal sorting domain-containing protein</fullName>
    </recommendedName>
</protein>
<feature type="chain" id="PRO_5045670469" description="Secretion system C-terminal sorting domain-containing protein" evidence="2">
    <location>
        <begin position="18"/>
        <end position="536"/>
    </location>
</feature>
<sequence>MKHLISLLLCAFVTALATSQTFPATNSLPIDLDNGTSYSGCGTPGTKAFNFSVTGVGVLNTSDLQLAEIRLRLSATCGGNLSAVSCYIKSPSGTCVQIAPQMGTTSNYTVAPTNRIDYQFRNQSSCLNKAPDYSSFPSSTATASNGSGRFGVFSTSGDIETAFAGQNADGIWTIYFAESTTSAPCVTLAELVFGDPSYEEASGLGNQCVNAINWTGGPFCSTSSGMSGSSNIPGMNSSGSFSSSFGCSWNNSNDNTVWVAFQPTETEVCVNLSGLTDNQQSIVVQDPNTDGDGNACTGANGGMYWNVVSCPRDNIYSAVTGTNRNQTHCFTATPGQTYYLVIDGNGGATSPFYVTGLAGLPDILPVALHAFSGECVGEGVLLSWSALTELNNDYYSIEYSEDGLSWETLVTIKGAGTTNHTQEYSWLDRKTSDFGYYRLSQTDYDGTHVVLKTIIVTCNNSDGIEIVPNPNNGTFRVVGLTEGDQVEIIDPVGRVLERKSATTNFSQHEIQKQSVGVYVARITTGKLTLTKKFVIR</sequence>
<accession>A0ABP3XWH5</accession>
<feature type="domain" description="Secretion system C-terminal sorting" evidence="3">
    <location>
        <begin position="467"/>
        <end position="535"/>
    </location>
</feature>
<gene>
    <name evidence="4" type="ORF">GCM10009118_01440</name>
</gene>
<evidence type="ECO:0000256" key="1">
    <source>
        <dbReference type="ARBA" id="ARBA00022729"/>
    </source>
</evidence>
<proteinExistence type="predicted"/>
<dbReference type="RefSeq" id="WP_343784064.1">
    <property type="nucleotide sequence ID" value="NZ_BAAAFH010000003.1"/>
</dbReference>
<name>A0ABP3XWH5_9FLAO</name>
<keyword evidence="5" id="KW-1185">Reference proteome</keyword>
<dbReference type="InterPro" id="IPR026444">
    <property type="entry name" value="Secre_tail"/>
</dbReference>
<evidence type="ECO:0000259" key="3">
    <source>
        <dbReference type="Pfam" id="PF18962"/>
    </source>
</evidence>